<accession>A0ACB6HC12</accession>
<name>A0ACB6HC12_CUCSA</name>
<keyword evidence="2" id="KW-1185">Reference proteome</keyword>
<evidence type="ECO:0000313" key="1">
    <source>
        <dbReference type="EMBL" id="KAE8637422.1"/>
    </source>
</evidence>
<dbReference type="EMBL" id="ACHR03000038">
    <property type="protein sequence ID" value="KAE8637422.1"/>
    <property type="molecule type" value="Genomic_DNA"/>
</dbReference>
<evidence type="ECO:0000313" key="2">
    <source>
        <dbReference type="Proteomes" id="UP000029981"/>
    </source>
</evidence>
<organism evidence="1 2">
    <name type="scientific">Cucumis sativus</name>
    <name type="common">Cucumber</name>
    <dbReference type="NCBI Taxonomy" id="3659"/>
    <lineage>
        <taxon>Eukaryota</taxon>
        <taxon>Viridiplantae</taxon>
        <taxon>Streptophyta</taxon>
        <taxon>Embryophyta</taxon>
        <taxon>Tracheophyta</taxon>
        <taxon>Spermatophyta</taxon>
        <taxon>Magnoliopsida</taxon>
        <taxon>eudicotyledons</taxon>
        <taxon>Gunneridae</taxon>
        <taxon>Pentapetalae</taxon>
        <taxon>rosids</taxon>
        <taxon>fabids</taxon>
        <taxon>Cucurbitales</taxon>
        <taxon>Cucurbitaceae</taxon>
        <taxon>Benincaseae</taxon>
        <taxon>Cucumis</taxon>
    </lineage>
</organism>
<dbReference type="Proteomes" id="UP000029981">
    <property type="component" value="Unassembled WGS sequence"/>
</dbReference>
<sequence>MIANESVSQFPIHSAILRDQSAGANSSSIGAAERISSTKRRRKLFDEAIQKRSVFVGNSSTQSDCNLNSTKQTTSKSSVVTSHVPDVASAIEDLLEQTTKVKSGLSFNSITSFHFYFYFFLQILLFSILFKIQDQKSPGKTGCDKSVSFY</sequence>
<reference evidence="1 2" key="2">
    <citation type="journal article" date="2009" name="PLoS ONE">
        <title>An integrated genetic and cytogenetic map of the cucumber genome.</title>
        <authorList>
            <person name="Ren Y."/>
            <person name="Zhang Z."/>
            <person name="Liu J."/>
            <person name="Staub J.E."/>
            <person name="Han Y."/>
            <person name="Cheng Z."/>
            <person name="Li X."/>
            <person name="Lu J."/>
            <person name="Miao H."/>
            <person name="Kang H."/>
            <person name="Xie B."/>
            <person name="Gu X."/>
            <person name="Wang X."/>
            <person name="Du Y."/>
            <person name="Jin W."/>
            <person name="Huang S."/>
        </authorList>
    </citation>
    <scope>NUCLEOTIDE SEQUENCE [LARGE SCALE GENOMIC DNA]</scope>
    <source>
        <strain evidence="2">cv. 9930</strain>
        <tissue evidence="1">Leaf</tissue>
    </source>
</reference>
<gene>
    <name evidence="1" type="ORF">Csa_021608</name>
</gene>
<proteinExistence type="predicted"/>
<reference evidence="1 2" key="5">
    <citation type="journal article" date="2019" name="Gigascience">
        <title>A chromosome-scale genome assembly of cucumber (Cucumis sativus L.).</title>
        <authorList>
            <person name="Li Q."/>
            <person name="Li H."/>
            <person name="Huang W."/>
            <person name="Xu Y."/>
            <person name="Zhou Q."/>
            <person name="Wang S."/>
            <person name="Ruan J."/>
            <person name="Huang S."/>
            <person name="Zhang Z."/>
        </authorList>
    </citation>
    <scope>NUCLEOTIDE SEQUENCE [LARGE SCALE GENOMIC DNA]</scope>
    <source>
        <strain evidence="2">cv. 9930</strain>
        <tissue evidence="1">Leaf</tissue>
    </source>
</reference>
<reference evidence="1 2" key="4">
    <citation type="journal article" date="2011" name="BMC Genomics">
        <title>RNA-Seq improves annotation of protein-coding genes in the cucumber genome.</title>
        <authorList>
            <person name="Li Z."/>
            <person name="Zhang Z."/>
            <person name="Yan P."/>
            <person name="Huang S."/>
            <person name="Fei Z."/>
            <person name="Lin K."/>
        </authorList>
    </citation>
    <scope>NUCLEOTIDE SEQUENCE [LARGE SCALE GENOMIC DNA]</scope>
    <source>
        <strain evidence="2">cv. 9930</strain>
        <tissue evidence="1">Leaf</tissue>
    </source>
</reference>
<reference evidence="1 2" key="1">
    <citation type="journal article" date="2009" name="Nat. Genet.">
        <title>The genome of the cucumber, Cucumis sativus L.</title>
        <authorList>
            <person name="Huang S."/>
            <person name="Li R."/>
            <person name="Zhang Z."/>
            <person name="Li L."/>
            <person name="Gu X."/>
            <person name="Fan W."/>
            <person name="Lucas W.J."/>
            <person name="Wang X."/>
            <person name="Xie B."/>
            <person name="Ni P."/>
            <person name="Ren Y."/>
            <person name="Zhu H."/>
            <person name="Li J."/>
            <person name="Lin K."/>
            <person name="Jin W."/>
            <person name="Fei Z."/>
            <person name="Li G."/>
            <person name="Staub J."/>
            <person name="Kilian A."/>
            <person name="van der Vossen E.A."/>
            <person name="Wu Y."/>
            <person name="Guo J."/>
            <person name="He J."/>
            <person name="Jia Z."/>
            <person name="Ren Y."/>
            <person name="Tian G."/>
            <person name="Lu Y."/>
            <person name="Ruan J."/>
            <person name="Qian W."/>
            <person name="Wang M."/>
            <person name="Huang Q."/>
            <person name="Li B."/>
            <person name="Xuan Z."/>
            <person name="Cao J."/>
            <person name="Asan"/>
            <person name="Wu Z."/>
            <person name="Zhang J."/>
            <person name="Cai Q."/>
            <person name="Bai Y."/>
            <person name="Zhao B."/>
            <person name="Han Y."/>
            <person name="Li Y."/>
            <person name="Li X."/>
            <person name="Wang S."/>
            <person name="Shi Q."/>
            <person name="Liu S."/>
            <person name="Cho W.K."/>
            <person name="Kim J.Y."/>
            <person name="Xu Y."/>
            <person name="Heller-Uszynska K."/>
            <person name="Miao H."/>
            <person name="Cheng Z."/>
            <person name="Zhang S."/>
            <person name="Wu J."/>
            <person name="Yang Y."/>
            <person name="Kang H."/>
            <person name="Li M."/>
            <person name="Liang H."/>
            <person name="Ren X."/>
            <person name="Shi Z."/>
            <person name="Wen M."/>
            <person name="Jian M."/>
            <person name="Yang H."/>
            <person name="Zhang G."/>
            <person name="Yang Z."/>
            <person name="Chen R."/>
            <person name="Liu S."/>
            <person name="Li J."/>
            <person name="Ma L."/>
            <person name="Liu H."/>
            <person name="Zhou Y."/>
            <person name="Zhao J."/>
            <person name="Fang X."/>
            <person name="Li G."/>
            <person name="Fang L."/>
            <person name="Li Y."/>
            <person name="Liu D."/>
            <person name="Zheng H."/>
            <person name="Zhang Y."/>
            <person name="Qin N."/>
            <person name="Li Z."/>
            <person name="Yang G."/>
            <person name="Yang S."/>
            <person name="Bolund L."/>
            <person name="Kristiansen K."/>
            <person name="Zheng H."/>
            <person name="Li S."/>
            <person name="Zhang X."/>
            <person name="Yang H."/>
            <person name="Wang J."/>
            <person name="Sun R."/>
            <person name="Zhang B."/>
            <person name="Jiang S."/>
            <person name="Wang J."/>
            <person name="Du Y."/>
            <person name="Li S."/>
        </authorList>
    </citation>
    <scope>NUCLEOTIDE SEQUENCE [LARGE SCALE GENOMIC DNA]</scope>
    <source>
        <strain evidence="2">cv. 9930</strain>
        <tissue evidence="1">Leaf</tissue>
    </source>
</reference>
<reference evidence="1 2" key="3">
    <citation type="journal article" date="2010" name="BMC Genomics">
        <title>Transcriptome sequencing and comparative analysis of cucumber flowers with different sex types.</title>
        <authorList>
            <person name="Guo S."/>
            <person name="Zheng Y."/>
            <person name="Joung J.G."/>
            <person name="Liu S."/>
            <person name="Zhang Z."/>
            <person name="Crasta O.R."/>
            <person name="Sobral B.W."/>
            <person name="Xu Y."/>
            <person name="Huang S."/>
            <person name="Fei Z."/>
        </authorList>
    </citation>
    <scope>NUCLEOTIDE SEQUENCE [LARGE SCALE GENOMIC DNA]</scope>
    <source>
        <strain evidence="2">cv. 9930</strain>
        <tissue evidence="1">Leaf</tissue>
    </source>
</reference>
<protein>
    <submittedName>
        <fullName evidence="1">Uncharacterized protein</fullName>
    </submittedName>
</protein>
<comment type="caution">
    <text evidence="1">The sequence shown here is derived from an EMBL/GenBank/DDBJ whole genome shotgun (WGS) entry which is preliminary data.</text>
</comment>